<keyword evidence="6" id="KW-0560">Oxidoreductase</keyword>
<dbReference type="PIRSF" id="PIRSF000332">
    <property type="entry name" value="FMO"/>
    <property type="match status" value="1"/>
</dbReference>
<dbReference type="Proteomes" id="UP000824190">
    <property type="component" value="Unassembled WGS sequence"/>
</dbReference>
<dbReference type="PANTHER" id="PTHR23023">
    <property type="entry name" value="DIMETHYLANILINE MONOOXYGENASE"/>
    <property type="match status" value="1"/>
</dbReference>
<evidence type="ECO:0000313" key="8">
    <source>
        <dbReference type="Proteomes" id="UP000824190"/>
    </source>
</evidence>
<dbReference type="InterPro" id="IPR020946">
    <property type="entry name" value="Flavin_mOase-like"/>
</dbReference>
<dbReference type="GO" id="GO:0050661">
    <property type="term" value="F:NADP binding"/>
    <property type="evidence" value="ECO:0007669"/>
    <property type="project" value="InterPro"/>
</dbReference>
<evidence type="ECO:0000313" key="7">
    <source>
        <dbReference type="EMBL" id="HIW92345.1"/>
    </source>
</evidence>
<keyword evidence="4" id="KW-0274">FAD</keyword>
<sequence length="438" mass="48321">MGRYCIIGAGAAGLSAVKLLRDAGYDVDCFEKADRSGGHWNTDYDALHLITARDQTHFPDFPMPEHYPHFPSRNQVVEYIHSFADHFDLHEVIHYSTAVVSVSPVAVPEGDPVGSAGWEVVTSRGDEGVYDGVLVANGHLWDAKIPEVARNFTGYQVHTSKYRNTSELEGERVLVVGAGNSGCDMAVDVAQSRMDVDIVIRKGVHFQPKMYFGIPRSTLPFLSEFTGEEQDLINRLLARVAIGENKVYPGLPEPESRDLAGGATIVNDLLLYWIQHGRVAVRPGIERIEGKTVFFSDGSAKEYDSIIWATGFNVSLPFLDDDLVRWQDGAPVRYAGGILPEGAEKLYFVGLAAPRGPQIPVYGEQTQRILRMLALQEGRGEGAALPLSAYFQRVQEPETRVDLIRHVWNDTMADTDTHLRSLENMDALGVKSPKAVAS</sequence>
<keyword evidence="5" id="KW-0521">NADP</keyword>
<name>A0A9D1RRQ7_9CORY</name>
<gene>
    <name evidence="7" type="ORF">H9870_11870</name>
</gene>
<dbReference type="InterPro" id="IPR036188">
    <property type="entry name" value="FAD/NAD-bd_sf"/>
</dbReference>
<comment type="similarity">
    <text evidence="1">Belongs to the FMO family.</text>
</comment>
<dbReference type="AlphaFoldDB" id="A0A9D1RRQ7"/>
<dbReference type="InterPro" id="IPR050346">
    <property type="entry name" value="FMO-like"/>
</dbReference>
<organism evidence="7 8">
    <name type="scientific">Candidatus Corynebacterium avicola</name>
    <dbReference type="NCBI Taxonomy" id="2838527"/>
    <lineage>
        <taxon>Bacteria</taxon>
        <taxon>Bacillati</taxon>
        <taxon>Actinomycetota</taxon>
        <taxon>Actinomycetes</taxon>
        <taxon>Mycobacteriales</taxon>
        <taxon>Corynebacteriaceae</taxon>
        <taxon>Corynebacterium</taxon>
    </lineage>
</organism>
<keyword evidence="3" id="KW-0285">Flavoprotein</keyword>
<accession>A0A9D1RRQ7</accession>
<dbReference type="GO" id="GO:0004499">
    <property type="term" value="F:N,N-dimethylaniline monooxygenase activity"/>
    <property type="evidence" value="ECO:0007669"/>
    <property type="project" value="InterPro"/>
</dbReference>
<protein>
    <submittedName>
        <fullName evidence="7">NAD(P)-binding domain-containing protein</fullName>
    </submittedName>
</protein>
<reference evidence="7" key="2">
    <citation type="submission" date="2021-04" db="EMBL/GenBank/DDBJ databases">
        <authorList>
            <person name="Gilroy R."/>
        </authorList>
    </citation>
    <scope>NUCLEOTIDE SEQUENCE</scope>
    <source>
        <strain evidence="7">CHK32-1732</strain>
    </source>
</reference>
<dbReference type="InterPro" id="IPR000960">
    <property type="entry name" value="Flavin_mOase"/>
</dbReference>
<dbReference type="EMBL" id="DXGC01000100">
    <property type="protein sequence ID" value="HIW92345.1"/>
    <property type="molecule type" value="Genomic_DNA"/>
</dbReference>
<evidence type="ECO:0000256" key="2">
    <source>
        <dbReference type="ARBA" id="ARBA00010139"/>
    </source>
</evidence>
<dbReference type="Pfam" id="PF00743">
    <property type="entry name" value="FMO-like"/>
    <property type="match status" value="1"/>
</dbReference>
<evidence type="ECO:0000256" key="6">
    <source>
        <dbReference type="ARBA" id="ARBA00023002"/>
    </source>
</evidence>
<dbReference type="GO" id="GO:0050660">
    <property type="term" value="F:flavin adenine dinucleotide binding"/>
    <property type="evidence" value="ECO:0007669"/>
    <property type="project" value="InterPro"/>
</dbReference>
<evidence type="ECO:0000256" key="3">
    <source>
        <dbReference type="ARBA" id="ARBA00022630"/>
    </source>
</evidence>
<comment type="similarity">
    <text evidence="2">Belongs to the FAD-binding monooxygenase family.</text>
</comment>
<dbReference type="SUPFAM" id="SSF51905">
    <property type="entry name" value="FAD/NAD(P)-binding domain"/>
    <property type="match status" value="2"/>
</dbReference>
<proteinExistence type="inferred from homology"/>
<evidence type="ECO:0000256" key="1">
    <source>
        <dbReference type="ARBA" id="ARBA00009183"/>
    </source>
</evidence>
<dbReference type="PRINTS" id="PR00370">
    <property type="entry name" value="FMOXYGENASE"/>
</dbReference>
<reference evidence="7" key="1">
    <citation type="journal article" date="2021" name="PeerJ">
        <title>Extensive microbial diversity within the chicken gut microbiome revealed by metagenomics and culture.</title>
        <authorList>
            <person name="Gilroy R."/>
            <person name="Ravi A."/>
            <person name="Getino M."/>
            <person name="Pursley I."/>
            <person name="Horton D.L."/>
            <person name="Alikhan N.F."/>
            <person name="Baker D."/>
            <person name="Gharbi K."/>
            <person name="Hall N."/>
            <person name="Watson M."/>
            <person name="Adriaenssens E.M."/>
            <person name="Foster-Nyarko E."/>
            <person name="Jarju S."/>
            <person name="Secka A."/>
            <person name="Antonio M."/>
            <person name="Oren A."/>
            <person name="Chaudhuri R.R."/>
            <person name="La Ragione R."/>
            <person name="Hildebrand F."/>
            <person name="Pallen M.J."/>
        </authorList>
    </citation>
    <scope>NUCLEOTIDE SEQUENCE</scope>
    <source>
        <strain evidence="7">CHK32-1732</strain>
    </source>
</reference>
<comment type="caution">
    <text evidence="7">The sequence shown here is derived from an EMBL/GenBank/DDBJ whole genome shotgun (WGS) entry which is preliminary data.</text>
</comment>
<dbReference type="Gene3D" id="3.50.50.60">
    <property type="entry name" value="FAD/NAD(P)-binding domain"/>
    <property type="match status" value="1"/>
</dbReference>
<evidence type="ECO:0000256" key="4">
    <source>
        <dbReference type="ARBA" id="ARBA00022827"/>
    </source>
</evidence>
<evidence type="ECO:0000256" key="5">
    <source>
        <dbReference type="ARBA" id="ARBA00022857"/>
    </source>
</evidence>